<protein>
    <submittedName>
        <fullName evidence="7">Sugar kinase</fullName>
    </submittedName>
</protein>
<dbReference type="SUPFAM" id="SSF53613">
    <property type="entry name" value="Ribokinase-like"/>
    <property type="match status" value="1"/>
</dbReference>
<dbReference type="CDD" id="cd01166">
    <property type="entry name" value="KdgK"/>
    <property type="match status" value="1"/>
</dbReference>
<organism evidence="7 8">
    <name type="scientific">Thomasclavelia ramosa</name>
    <dbReference type="NCBI Taxonomy" id="1547"/>
    <lineage>
        <taxon>Bacteria</taxon>
        <taxon>Bacillati</taxon>
        <taxon>Bacillota</taxon>
        <taxon>Erysipelotrichia</taxon>
        <taxon>Erysipelotrichales</taxon>
        <taxon>Coprobacillaceae</taxon>
        <taxon>Thomasclavelia</taxon>
    </lineage>
</organism>
<dbReference type="Pfam" id="PF00294">
    <property type="entry name" value="PfkB"/>
    <property type="match status" value="1"/>
</dbReference>
<evidence type="ECO:0000313" key="8">
    <source>
        <dbReference type="Proteomes" id="UP000261032"/>
    </source>
</evidence>
<dbReference type="GO" id="GO:0016301">
    <property type="term" value="F:kinase activity"/>
    <property type="evidence" value="ECO:0007669"/>
    <property type="project" value="UniProtKB-KW"/>
</dbReference>
<dbReference type="Gene3D" id="3.40.1190.20">
    <property type="match status" value="1"/>
</dbReference>
<evidence type="ECO:0000256" key="4">
    <source>
        <dbReference type="ARBA" id="ARBA00022777"/>
    </source>
</evidence>
<evidence type="ECO:0000313" key="7">
    <source>
        <dbReference type="EMBL" id="RGD84265.1"/>
    </source>
</evidence>
<feature type="domain" description="Carbohydrate kinase PfkB" evidence="6">
    <location>
        <begin position="1"/>
        <end position="300"/>
    </location>
</feature>
<dbReference type="PROSITE" id="PS00584">
    <property type="entry name" value="PFKB_KINASES_2"/>
    <property type="match status" value="1"/>
</dbReference>
<dbReference type="PANTHER" id="PTHR43085">
    <property type="entry name" value="HEXOKINASE FAMILY MEMBER"/>
    <property type="match status" value="1"/>
</dbReference>
<dbReference type="EMBL" id="QUSL01000018">
    <property type="protein sequence ID" value="RGD84265.1"/>
    <property type="molecule type" value="Genomic_DNA"/>
</dbReference>
<evidence type="ECO:0000256" key="5">
    <source>
        <dbReference type="ARBA" id="ARBA00022840"/>
    </source>
</evidence>
<evidence type="ECO:0000256" key="3">
    <source>
        <dbReference type="ARBA" id="ARBA00022741"/>
    </source>
</evidence>
<dbReference type="GO" id="GO:0005524">
    <property type="term" value="F:ATP binding"/>
    <property type="evidence" value="ECO:0007669"/>
    <property type="project" value="UniProtKB-KW"/>
</dbReference>
<sequence length="322" mass="35704">MKKILLFGEPMALLTTTSYDSLDEAEMFKKTLAGAEVNVAIGLTRLGHQATYLTVLGDDPWGHYIKKKLYQEGIDTRLVYYNSLFPTGMMMKNQVIEGDPDIYYYRQGSAFSNIDTNLIDQINLNDFDQLHITGIPLALSSKTRETSLRLVKKAREAGLYISFDSNLRPSLWPNQTTMIDTTNEMAKYCNMFLPGNNEGKILMGSDDPEKIAVYYHQLGCDELVIKLGSQGAYYSSKNETLTVPGFNVKKVIDTVGAGDGFAAGIISGHLEALCSKDMLIRANAIGAIQVQTLGDNEGLPNIEELNAYLKKSHCEANPESWI</sequence>
<comment type="similarity">
    <text evidence="1">Belongs to the carbohydrate kinase PfkB family.</text>
</comment>
<evidence type="ECO:0000259" key="6">
    <source>
        <dbReference type="Pfam" id="PF00294"/>
    </source>
</evidence>
<keyword evidence="5" id="KW-0067">ATP-binding</keyword>
<dbReference type="Proteomes" id="UP000261032">
    <property type="component" value="Unassembled WGS sequence"/>
</dbReference>
<dbReference type="InterPro" id="IPR050306">
    <property type="entry name" value="PfkB_Carbo_kinase"/>
</dbReference>
<dbReference type="PANTHER" id="PTHR43085:SF1">
    <property type="entry name" value="PSEUDOURIDINE KINASE-RELATED"/>
    <property type="match status" value="1"/>
</dbReference>
<gene>
    <name evidence="7" type="ORF">DXB93_11275</name>
</gene>
<proteinExistence type="inferred from homology"/>
<dbReference type="InterPro" id="IPR002173">
    <property type="entry name" value="Carboh/pur_kinase_PfkB_CS"/>
</dbReference>
<accession>A0A3E3EC20</accession>
<keyword evidence="4 7" id="KW-0418">Kinase</keyword>
<dbReference type="RefSeq" id="WP_117581741.1">
    <property type="nucleotide sequence ID" value="NZ_QUSL01000018.1"/>
</dbReference>
<comment type="caution">
    <text evidence="7">The sequence shown here is derived from an EMBL/GenBank/DDBJ whole genome shotgun (WGS) entry which is preliminary data.</text>
</comment>
<reference evidence="7 8" key="1">
    <citation type="submission" date="2018-08" db="EMBL/GenBank/DDBJ databases">
        <title>A genome reference for cultivated species of the human gut microbiota.</title>
        <authorList>
            <person name="Zou Y."/>
            <person name="Xue W."/>
            <person name="Luo G."/>
        </authorList>
    </citation>
    <scope>NUCLEOTIDE SEQUENCE [LARGE SCALE GENOMIC DNA]</scope>
    <source>
        <strain evidence="7 8">OM06-4</strain>
    </source>
</reference>
<keyword evidence="2" id="KW-0808">Transferase</keyword>
<dbReference type="InterPro" id="IPR029056">
    <property type="entry name" value="Ribokinase-like"/>
</dbReference>
<evidence type="ECO:0000256" key="1">
    <source>
        <dbReference type="ARBA" id="ARBA00010688"/>
    </source>
</evidence>
<dbReference type="InterPro" id="IPR011611">
    <property type="entry name" value="PfkB_dom"/>
</dbReference>
<keyword evidence="3" id="KW-0547">Nucleotide-binding</keyword>
<dbReference type="AlphaFoldDB" id="A0A3E3EC20"/>
<name>A0A3E3EC20_9FIRM</name>
<evidence type="ECO:0000256" key="2">
    <source>
        <dbReference type="ARBA" id="ARBA00022679"/>
    </source>
</evidence>